<dbReference type="RefSeq" id="WP_069780773.1">
    <property type="nucleotide sequence ID" value="NZ_CP017248.1"/>
</dbReference>
<dbReference type="AlphaFoldDB" id="A0A1D7YF22"/>
<gene>
    <name evidence="2" type="ORF">BFF78_27010</name>
</gene>
<reference evidence="3" key="1">
    <citation type="submission" date="2016-09" db="EMBL/GenBank/DDBJ databases">
        <title>Streptomyces puniciscabiei strain:TW1S1 Genome sequencing and assembly.</title>
        <authorList>
            <person name="Kim M.-K."/>
            <person name="Kim S.B."/>
        </authorList>
    </citation>
    <scope>NUCLEOTIDE SEQUENCE [LARGE SCALE GENOMIC DNA]</scope>
    <source>
        <strain evidence="3">TW1S1</strain>
    </source>
</reference>
<dbReference type="Proteomes" id="UP000094960">
    <property type="component" value="Chromosome"/>
</dbReference>
<accession>A0A1D7YF22</accession>
<feature type="signal peptide" evidence="1">
    <location>
        <begin position="1"/>
        <end position="27"/>
    </location>
</feature>
<evidence type="ECO:0000313" key="2">
    <source>
        <dbReference type="EMBL" id="AOR34218.1"/>
    </source>
</evidence>
<keyword evidence="3" id="KW-1185">Reference proteome</keyword>
<dbReference type="EMBL" id="CP017248">
    <property type="protein sequence ID" value="AOR34218.1"/>
    <property type="molecule type" value="Genomic_DNA"/>
</dbReference>
<organism evidence="2 3">
    <name type="scientific">Streptomyces fodineus</name>
    <dbReference type="NCBI Taxonomy" id="1904616"/>
    <lineage>
        <taxon>Bacteria</taxon>
        <taxon>Bacillati</taxon>
        <taxon>Actinomycetota</taxon>
        <taxon>Actinomycetes</taxon>
        <taxon>Kitasatosporales</taxon>
        <taxon>Streptomycetaceae</taxon>
        <taxon>Streptomyces</taxon>
    </lineage>
</organism>
<feature type="chain" id="PRO_5009102878" description="Secreted protein" evidence="1">
    <location>
        <begin position="28"/>
        <end position="119"/>
    </location>
</feature>
<protein>
    <recommendedName>
        <fullName evidence="4">Secreted protein</fullName>
    </recommendedName>
</protein>
<evidence type="ECO:0008006" key="4">
    <source>
        <dbReference type="Google" id="ProtNLM"/>
    </source>
</evidence>
<sequence>MFTRQKVATISGLVGSLAVICAGAAHANADEPRSDCRSTVTGGVVCIRKSEIRTNEHGKRAIKQTQDCSTADRPRVVFPDGRMLDGGSAKVGPVVDCSNNVKLPKGFKRPHFDKARFGF</sequence>
<dbReference type="KEGG" id="spun:BFF78_27010"/>
<evidence type="ECO:0000313" key="3">
    <source>
        <dbReference type="Proteomes" id="UP000094960"/>
    </source>
</evidence>
<name>A0A1D7YF22_9ACTN</name>
<proteinExistence type="predicted"/>
<keyword evidence="1" id="KW-0732">Signal</keyword>
<evidence type="ECO:0000256" key="1">
    <source>
        <dbReference type="SAM" id="SignalP"/>
    </source>
</evidence>